<evidence type="ECO:0000259" key="3">
    <source>
        <dbReference type="PROSITE" id="PS50112"/>
    </source>
</evidence>
<proteinExistence type="predicted"/>
<protein>
    <recommendedName>
        <fullName evidence="1">diguanylate cyclase</fullName>
        <ecNumber evidence="1">2.7.7.65</ecNumber>
    </recommendedName>
</protein>
<feature type="domain" description="PAS" evidence="3">
    <location>
        <begin position="319"/>
        <end position="389"/>
    </location>
</feature>
<dbReference type="AlphaFoldDB" id="A0A2U2DHV6"/>
<dbReference type="CDD" id="cd00130">
    <property type="entry name" value="PAS"/>
    <property type="match status" value="1"/>
</dbReference>
<keyword evidence="7" id="KW-1185">Reference proteome</keyword>
<dbReference type="OrthoDB" id="9812260at2"/>
<dbReference type="EMBL" id="QFBC01000019">
    <property type="protein sequence ID" value="PWE52905.1"/>
    <property type="molecule type" value="Genomic_DNA"/>
</dbReference>
<dbReference type="PROSITE" id="PS50113">
    <property type="entry name" value="PAC"/>
    <property type="match status" value="1"/>
</dbReference>
<evidence type="ECO:0000313" key="7">
    <source>
        <dbReference type="Proteomes" id="UP000245252"/>
    </source>
</evidence>
<dbReference type="PANTHER" id="PTHR45138:SF9">
    <property type="entry name" value="DIGUANYLATE CYCLASE DGCM-RELATED"/>
    <property type="match status" value="1"/>
</dbReference>
<feature type="domain" description="PAC" evidence="4">
    <location>
        <begin position="392"/>
        <end position="445"/>
    </location>
</feature>
<dbReference type="GO" id="GO:0043709">
    <property type="term" value="P:cell adhesion involved in single-species biofilm formation"/>
    <property type="evidence" value="ECO:0007669"/>
    <property type="project" value="TreeGrafter"/>
</dbReference>
<dbReference type="CDD" id="cd01949">
    <property type="entry name" value="GGDEF"/>
    <property type="match status" value="1"/>
</dbReference>
<dbReference type="Gene3D" id="3.30.70.270">
    <property type="match status" value="1"/>
</dbReference>
<dbReference type="InterPro" id="IPR000700">
    <property type="entry name" value="PAS-assoc_C"/>
</dbReference>
<dbReference type="Pfam" id="PF08448">
    <property type="entry name" value="PAS_4"/>
    <property type="match status" value="1"/>
</dbReference>
<organism evidence="6 7">
    <name type="scientific">Metarhizobium album</name>
    <dbReference type="NCBI Taxonomy" id="2182425"/>
    <lineage>
        <taxon>Bacteria</taxon>
        <taxon>Pseudomonadati</taxon>
        <taxon>Pseudomonadota</taxon>
        <taxon>Alphaproteobacteria</taxon>
        <taxon>Hyphomicrobiales</taxon>
        <taxon>Rhizobiaceae</taxon>
        <taxon>Metarhizobium</taxon>
    </lineage>
</organism>
<dbReference type="EC" id="2.7.7.65" evidence="1"/>
<dbReference type="PANTHER" id="PTHR45138">
    <property type="entry name" value="REGULATORY COMPONENTS OF SENSORY TRANSDUCTION SYSTEM"/>
    <property type="match status" value="1"/>
</dbReference>
<dbReference type="NCBIfam" id="TIGR00254">
    <property type="entry name" value="GGDEF"/>
    <property type="match status" value="1"/>
</dbReference>
<reference evidence="6 7" key="1">
    <citation type="submission" date="2018-05" db="EMBL/GenBank/DDBJ databases">
        <title>The draft genome of strain NS-104.</title>
        <authorList>
            <person name="Hang P."/>
            <person name="Jiang J."/>
        </authorList>
    </citation>
    <scope>NUCLEOTIDE SEQUENCE [LARGE SCALE GENOMIC DNA]</scope>
    <source>
        <strain evidence="6 7">NS-104</strain>
    </source>
</reference>
<dbReference type="GO" id="GO:1902201">
    <property type="term" value="P:negative regulation of bacterial-type flagellum-dependent cell motility"/>
    <property type="evidence" value="ECO:0007669"/>
    <property type="project" value="TreeGrafter"/>
</dbReference>
<dbReference type="NCBIfam" id="TIGR00229">
    <property type="entry name" value="sensory_box"/>
    <property type="match status" value="1"/>
</dbReference>
<dbReference type="SMART" id="SM00086">
    <property type="entry name" value="PAC"/>
    <property type="match status" value="1"/>
</dbReference>
<dbReference type="InterPro" id="IPR013656">
    <property type="entry name" value="PAS_4"/>
</dbReference>
<dbReference type="SUPFAM" id="SSF55073">
    <property type="entry name" value="Nucleotide cyclase"/>
    <property type="match status" value="1"/>
</dbReference>
<dbReference type="FunFam" id="3.30.70.270:FF:000001">
    <property type="entry name" value="Diguanylate cyclase domain protein"/>
    <property type="match status" value="1"/>
</dbReference>
<sequence length="627" mass="68538">MTTLFPFRSRLAMSAVLAAFLVLLGAGEVATWRSTVARYELEVVGTARRLLQHARETFESARLPLVAIAEDLEAYRITKEGLAALDRRITRQVNASGRLSKLFVLGADGRVLAGLGGDQRKRDFSEQNFFGAHRSSVSQQFKIGQPLLNPFGQGWVIPVTQRVNTPDGHFGGVAVALFESAYFAKIYENAKMRPDDVLMLTHSDGRILATLPSHQARISSISKLQGILSSQSQPPFFSHHYLSTATDAPRIGGVAESPRSDLVMIVGMSQADALHDWISNVWPRWLLAAVLVVVTSLLSNRLNFQEKMRRKSERLRARGEDEFKQLAEASSDLILRLGDQGSCDYASAASEAILGCPPEELIGQKLVEVTHPNDAAAVEKALAQLHSGHHRKRLEFRALRKDGGVVWLEATVSRLGSTKGEENDGIVAIVRDVTKSKERYEELLATANTDALTGLANRGVFDERIPEMVTDSLNKVRPLSLLMIDADNFKVYNDTYGHTAGDECLRSIADVLQGNTRRRTDLAARYGGEEFAVILSDTDLGGALAIAEDIRDKIAALNIEHHANLPWGIATVSIGIASLDLFCEHDTSGLNLVNRADAALYEAKAAGRNTYTASADRHASPQPRTAA</sequence>
<dbReference type="PROSITE" id="PS50112">
    <property type="entry name" value="PAS"/>
    <property type="match status" value="1"/>
</dbReference>
<accession>A0A2U2DHV6</accession>
<dbReference type="InterPro" id="IPR000160">
    <property type="entry name" value="GGDEF_dom"/>
</dbReference>
<evidence type="ECO:0000256" key="2">
    <source>
        <dbReference type="ARBA" id="ARBA00034247"/>
    </source>
</evidence>
<evidence type="ECO:0000313" key="6">
    <source>
        <dbReference type="EMBL" id="PWE52905.1"/>
    </source>
</evidence>
<dbReference type="PROSITE" id="PS50887">
    <property type="entry name" value="GGDEF"/>
    <property type="match status" value="1"/>
</dbReference>
<dbReference type="GO" id="GO:0005886">
    <property type="term" value="C:plasma membrane"/>
    <property type="evidence" value="ECO:0007669"/>
    <property type="project" value="TreeGrafter"/>
</dbReference>
<comment type="caution">
    <text evidence="6">The sequence shown here is derived from an EMBL/GenBank/DDBJ whole genome shotgun (WGS) entry which is preliminary data.</text>
</comment>
<gene>
    <name evidence="6" type="ORF">DEM27_27815</name>
</gene>
<dbReference type="InterPro" id="IPR001610">
    <property type="entry name" value="PAC"/>
</dbReference>
<dbReference type="RefSeq" id="WP_109461519.1">
    <property type="nucleotide sequence ID" value="NZ_QFBC01000019.1"/>
</dbReference>
<dbReference type="Proteomes" id="UP000245252">
    <property type="component" value="Unassembled WGS sequence"/>
</dbReference>
<evidence type="ECO:0000259" key="5">
    <source>
        <dbReference type="PROSITE" id="PS50887"/>
    </source>
</evidence>
<comment type="catalytic activity">
    <reaction evidence="2">
        <text>2 GTP = 3',3'-c-di-GMP + 2 diphosphate</text>
        <dbReference type="Rhea" id="RHEA:24898"/>
        <dbReference type="ChEBI" id="CHEBI:33019"/>
        <dbReference type="ChEBI" id="CHEBI:37565"/>
        <dbReference type="ChEBI" id="CHEBI:58805"/>
        <dbReference type="EC" id="2.7.7.65"/>
    </reaction>
</comment>
<dbReference type="Pfam" id="PF00990">
    <property type="entry name" value="GGDEF"/>
    <property type="match status" value="1"/>
</dbReference>
<dbReference type="SUPFAM" id="SSF55785">
    <property type="entry name" value="PYP-like sensor domain (PAS domain)"/>
    <property type="match status" value="1"/>
</dbReference>
<dbReference type="CDD" id="cd12915">
    <property type="entry name" value="PDC2_DGC_like"/>
    <property type="match status" value="1"/>
</dbReference>
<dbReference type="SMART" id="SM00267">
    <property type="entry name" value="GGDEF"/>
    <property type="match status" value="1"/>
</dbReference>
<dbReference type="InterPro" id="IPR029787">
    <property type="entry name" value="Nucleotide_cyclase"/>
</dbReference>
<dbReference type="InterPro" id="IPR050469">
    <property type="entry name" value="Diguanylate_Cyclase"/>
</dbReference>
<dbReference type="InterPro" id="IPR035965">
    <property type="entry name" value="PAS-like_dom_sf"/>
</dbReference>
<dbReference type="InterPro" id="IPR043128">
    <property type="entry name" value="Rev_trsase/Diguanyl_cyclase"/>
</dbReference>
<dbReference type="Gene3D" id="3.30.450.20">
    <property type="entry name" value="PAS domain"/>
    <property type="match status" value="3"/>
</dbReference>
<name>A0A2U2DHV6_9HYPH</name>
<evidence type="ECO:0000256" key="1">
    <source>
        <dbReference type="ARBA" id="ARBA00012528"/>
    </source>
</evidence>
<feature type="domain" description="GGDEF" evidence="5">
    <location>
        <begin position="477"/>
        <end position="616"/>
    </location>
</feature>
<dbReference type="InterPro" id="IPR000014">
    <property type="entry name" value="PAS"/>
</dbReference>
<dbReference type="SMART" id="SM00091">
    <property type="entry name" value="PAS"/>
    <property type="match status" value="1"/>
</dbReference>
<dbReference type="GO" id="GO:0052621">
    <property type="term" value="F:diguanylate cyclase activity"/>
    <property type="evidence" value="ECO:0007669"/>
    <property type="project" value="UniProtKB-EC"/>
</dbReference>
<dbReference type="CDD" id="cd12914">
    <property type="entry name" value="PDC1_DGC_like"/>
    <property type="match status" value="1"/>
</dbReference>
<evidence type="ECO:0000259" key="4">
    <source>
        <dbReference type="PROSITE" id="PS50113"/>
    </source>
</evidence>